<feature type="region of interest" description="Disordered" evidence="1">
    <location>
        <begin position="415"/>
        <end position="439"/>
    </location>
</feature>
<name>A0A166P4K6_9AGAM</name>
<evidence type="ECO:0000313" key="2">
    <source>
        <dbReference type="EMBL" id="KZP25704.1"/>
    </source>
</evidence>
<organism evidence="2 3">
    <name type="scientific">Athelia psychrophila</name>
    <dbReference type="NCBI Taxonomy" id="1759441"/>
    <lineage>
        <taxon>Eukaryota</taxon>
        <taxon>Fungi</taxon>
        <taxon>Dikarya</taxon>
        <taxon>Basidiomycota</taxon>
        <taxon>Agaricomycotina</taxon>
        <taxon>Agaricomycetes</taxon>
        <taxon>Agaricomycetidae</taxon>
        <taxon>Atheliales</taxon>
        <taxon>Atheliaceae</taxon>
        <taxon>Athelia</taxon>
    </lineage>
</organism>
<evidence type="ECO:0000313" key="3">
    <source>
        <dbReference type="Proteomes" id="UP000076532"/>
    </source>
</evidence>
<dbReference type="Proteomes" id="UP000076532">
    <property type="component" value="Unassembled WGS sequence"/>
</dbReference>
<reference evidence="2 3" key="1">
    <citation type="journal article" date="2016" name="Mol. Biol. Evol.">
        <title>Comparative Genomics of Early-Diverging Mushroom-Forming Fungi Provides Insights into the Origins of Lignocellulose Decay Capabilities.</title>
        <authorList>
            <person name="Nagy L.G."/>
            <person name="Riley R."/>
            <person name="Tritt A."/>
            <person name="Adam C."/>
            <person name="Daum C."/>
            <person name="Floudas D."/>
            <person name="Sun H."/>
            <person name="Yadav J.S."/>
            <person name="Pangilinan J."/>
            <person name="Larsson K.H."/>
            <person name="Matsuura K."/>
            <person name="Barry K."/>
            <person name="Labutti K."/>
            <person name="Kuo R."/>
            <person name="Ohm R.A."/>
            <person name="Bhattacharya S.S."/>
            <person name="Shirouzu T."/>
            <person name="Yoshinaga Y."/>
            <person name="Martin F.M."/>
            <person name="Grigoriev I.V."/>
            <person name="Hibbett D.S."/>
        </authorList>
    </citation>
    <scope>NUCLEOTIDE SEQUENCE [LARGE SCALE GENOMIC DNA]</scope>
    <source>
        <strain evidence="2 3">CBS 109695</strain>
    </source>
</reference>
<keyword evidence="3" id="KW-1185">Reference proteome</keyword>
<dbReference type="STRING" id="436010.A0A166P4K6"/>
<feature type="compositionally biased region" description="Basic residues" evidence="1">
    <location>
        <begin position="352"/>
        <end position="377"/>
    </location>
</feature>
<feature type="region of interest" description="Disordered" evidence="1">
    <location>
        <begin position="460"/>
        <end position="487"/>
    </location>
</feature>
<accession>A0A166P4K6</accession>
<feature type="region of interest" description="Disordered" evidence="1">
    <location>
        <begin position="500"/>
        <end position="559"/>
    </location>
</feature>
<feature type="compositionally biased region" description="Low complexity" evidence="1">
    <location>
        <begin position="304"/>
        <end position="318"/>
    </location>
</feature>
<feature type="compositionally biased region" description="Polar residues" evidence="1">
    <location>
        <begin position="416"/>
        <end position="427"/>
    </location>
</feature>
<protein>
    <submittedName>
        <fullName evidence="2">Uncharacterized protein</fullName>
    </submittedName>
</protein>
<dbReference type="OrthoDB" id="3249923at2759"/>
<proteinExistence type="predicted"/>
<feature type="region of interest" description="Disordered" evidence="1">
    <location>
        <begin position="288"/>
        <end position="389"/>
    </location>
</feature>
<evidence type="ECO:0000256" key="1">
    <source>
        <dbReference type="SAM" id="MobiDB-lite"/>
    </source>
</evidence>
<dbReference type="EMBL" id="KV417519">
    <property type="protein sequence ID" value="KZP25704.1"/>
    <property type="molecule type" value="Genomic_DNA"/>
</dbReference>
<dbReference type="AlphaFoldDB" id="A0A166P4K6"/>
<gene>
    <name evidence="2" type="ORF">FIBSPDRAFT_1041305</name>
</gene>
<sequence length="681" mass="74781">MSDIMKRSGSAATPTRTVTNAAASAAMWGVYTPRKSFEHSSQPLSRMSAVSLSTPKFSAADPLNIAIYNSASPHTTKNIAQADIKQQPGQQMSYRDTVMGALMPEIHRQKSRRLPFLARNVRRGFALVCHELGVPIEKLPGESSTKLHVIMRSIPIASGSISEEGGSANRIIQRYSLPFLQCPLCHLHKKFANSIMLRRHIEWDHPDIGTKWSKTTAGGGLKLRITINATFPEYLPAPWQISPRNALLGAADGGLESAPDLHSVQSSWEDVPLVTSMSQINITNEISASTAGDAFPPRLRASSHEFSPSPSRSSSSGSLYHQPISRKSVASADAIARRRQSGRPVLSELQKRKSRSGRMKNQRRPPPRNAKERRQRSNHCSQQGLSISDDDEDASAILNMLDGAAEAGVAIAANDSPRSLSHASISSEHPMRTPELAHQGSPNFINREVLSSVLALDARSPSRLSQVQNPPHTPERSHNGSPDSLNQDWRLPMLALAARSTPRLSQPSSAGIVPHEPPIEGRHSAPKPAQSTPAGRLGDGGAHAYTAPTDDGNPLVARRPGGPRIYDAVNAAPLTQFGMLSWFILEREEEMFELHDICDEDKVLQALWGRWALLNRLAFGYDYYAGTLRFIEDNWMTIHQAADWVTLRAFLLTFVINRFLTGQEVAKLLKHYNTLVEADYG</sequence>